<evidence type="ECO:0000313" key="4">
    <source>
        <dbReference type="EMBL" id="PBC30720.1"/>
    </source>
</evidence>
<feature type="compositionally biased region" description="Polar residues" evidence="2">
    <location>
        <begin position="804"/>
        <end position="813"/>
    </location>
</feature>
<feature type="compositionally biased region" description="Low complexity" evidence="2">
    <location>
        <begin position="1358"/>
        <end position="1409"/>
    </location>
</feature>
<feature type="region of interest" description="Disordered" evidence="2">
    <location>
        <begin position="589"/>
        <end position="608"/>
    </location>
</feature>
<feature type="compositionally biased region" description="Low complexity" evidence="2">
    <location>
        <begin position="1492"/>
        <end position="1532"/>
    </location>
</feature>
<keyword evidence="1" id="KW-0175">Coiled coil</keyword>
<feature type="region of interest" description="Disordered" evidence="2">
    <location>
        <begin position="258"/>
        <end position="303"/>
    </location>
</feature>
<feature type="region of interest" description="Disordered" evidence="2">
    <location>
        <begin position="1024"/>
        <end position="1048"/>
    </location>
</feature>
<feature type="compositionally biased region" description="Low complexity" evidence="2">
    <location>
        <begin position="1426"/>
        <end position="1469"/>
    </location>
</feature>
<evidence type="ECO:0000313" key="5">
    <source>
        <dbReference type="Proteomes" id="UP000242457"/>
    </source>
</evidence>
<feature type="compositionally biased region" description="Low complexity" evidence="2">
    <location>
        <begin position="1636"/>
        <end position="1656"/>
    </location>
</feature>
<proteinExistence type="predicted"/>
<feature type="region of interest" description="Disordered" evidence="2">
    <location>
        <begin position="1683"/>
        <end position="1702"/>
    </location>
</feature>
<feature type="compositionally biased region" description="Acidic residues" evidence="2">
    <location>
        <begin position="685"/>
        <end position="697"/>
    </location>
</feature>
<dbReference type="Gene3D" id="2.160.10.20">
    <property type="entry name" value="Insect antifreeze protein"/>
    <property type="match status" value="1"/>
</dbReference>
<sequence>MPSMGTMRVNGVLGVSRAIGDVRYKPFVTGEPEVKSVPLDGTEDFLVLATDGLTDYLNPKEILTILYHEIQRNPNGFKRAYQILLHWAKQGGSEDNITVVVVLLTPANAIAARPLNAHPYFRLQVNDILEKMNSKDKPLFMDIDDAHNAINSNILKQSMISQEPRDDDGGILAASNGKHENGDADYDYSDLGPETNVDAIDDVTMPVKNLSYEFYKDDDICHEDGQTDNDSNILDNRDMDESINANLNANTNIITHEQITDNNLHENNDDDDDDDDDEVDENDDDDNNDDELHQDNDDVPDDEVMVSKTIEDDIPENEINNCEKINNEICEPLMENIVDEKKTRMEDQADMPQDVVDEAGPVDYDESPPSPQANKPLQHALIHEPDNVAESEDSEDEWNYYRVDPNKEKNSETPVNEPEKTINVEEESEISELPVEDTESKIQSENIEENIKCENLKEEESPELINIEISAEDKEEKLEKIKESCIEEENKLKDMDFQLNPNAAEFIPVSPQFMGTRMDLVEDFPVSGSPFKQVPQMDDIQVPSQSEFEKEVCQRPREVDSEEKEYQNGDNLQHTDYTDFLADKQKVAPVSGNMDDSEISSTKAEFGDESSVSFLTASEFHRTGISAIDESFSSCEREYDIAKDPMAMSFTPSDFEAAFDKGVDLNAVHDLSNTDLEETNGILDKEEEEEEEEEEVMAESPNLENDTVNDKMLIISNTEKPMDKTEKSEIRAEFVNLSSQQDYSEDTFIEHADELKANTIDFLNLQPESSNQQEPQETARYDHSPLTENYSGEFESEKEAVSVDNEQPLSPSSADIDETKPIDETSEDAALLGNELQKEICSNDGNTPSSLSPIPDAMESDLAAESAEIQSSKPVQSSLHPDAPEFTPENYNFQSFGMDNNDVCQVSHIKATDSYQAYSTEAGSAFEIVKQDLVANIQFDEKEDEPVYTKPLVDIKPEDFSEEQDVCVRPLQIHSELTPPLSPQEEKHVHDIIYPVKSSVDTEVIESKEIPEEANIEDKVEEMMESMKESMETNISTEEIKSESEEPIKEPILNLSDSMQEFTGLESQLQPTEEEVFKPKIVEDLQEEIIKKEELIDVTEPEKSSELPIESEYMIQEQREVQEVKEIKEVEIEQLKLKEPEVEQMEIQEPEFKEPEFKEPEFKEPEFKEPEFKEPEFKESEVEESEVKEPEIKEFEMKESEIKESKFKEPEIEEHKIKELQLEIKESEIKESEIKKSEINEPEIKEPEIKEPEIKEPEIKEPEIKESEIKESEIKESEIKEPEIKEPEIKEPEIKESEIEVSSQKPEIKELLKEPEIKETEIKELEIEKVAEVPENKVIETAAIATATAAVVASAAGAVAAQSKAKAKTLATKPTKTTTSKATPTRSTPTSPSKTVSSTSRTSTTAMKKPSTTTPSRPKDLDAPKKSTISSTTASKPSVAKSASKTTTSTTATKSTNKTSVSSTTSKPKPIATTAPKSTLTDKKPTANGDVKSLSKSATATKSSSKASPLATKTTLVKTSSTRASTGTTTVSKVRSSSANKLNTTAKTSSTTTTVSTASNRPKTAPSSGTASKPRMSLNKLPAIDKQVKETANKQISMGRTSTPASKTTSRLSTTSSSTTTIKRASLTAKTTTVASPTKKSTPVSKTSKTSLSGKTAGEKGKILQNGVSENVEINTIIDDMPKKDLSPVVTPNDNQLIMSSD</sequence>
<reference evidence="4 5" key="1">
    <citation type="submission" date="2014-07" db="EMBL/GenBank/DDBJ databases">
        <title>Genomic and transcriptomic analysis on Apis cerana provide comprehensive insights into honey bee biology.</title>
        <authorList>
            <person name="Diao Q."/>
            <person name="Sun L."/>
            <person name="Zheng H."/>
            <person name="Zheng H."/>
            <person name="Xu S."/>
            <person name="Wang S."/>
            <person name="Zeng Z."/>
            <person name="Hu F."/>
            <person name="Su S."/>
            <person name="Wu J."/>
        </authorList>
    </citation>
    <scope>NUCLEOTIDE SEQUENCE [LARGE SCALE GENOMIC DNA]</scope>
    <source>
        <tissue evidence="4">Pupae without intestine</tissue>
    </source>
</reference>
<evidence type="ECO:0000256" key="2">
    <source>
        <dbReference type="SAM" id="MobiDB-lite"/>
    </source>
</evidence>
<feature type="compositionally biased region" description="Basic and acidic residues" evidence="2">
    <location>
        <begin position="1038"/>
        <end position="1048"/>
    </location>
</feature>
<feature type="region of interest" description="Disordered" evidence="2">
    <location>
        <begin position="1358"/>
        <end position="1581"/>
    </location>
</feature>
<dbReference type="PANTHER" id="PTHR47992">
    <property type="entry name" value="PROTEIN PHOSPHATASE"/>
    <property type="match status" value="1"/>
</dbReference>
<dbReference type="Proteomes" id="UP000242457">
    <property type="component" value="Unassembled WGS sequence"/>
</dbReference>
<feature type="compositionally biased region" description="Low complexity" evidence="2">
    <location>
        <begin position="766"/>
        <end position="776"/>
    </location>
</feature>
<dbReference type="InterPro" id="IPR015655">
    <property type="entry name" value="PP2C"/>
</dbReference>
<feature type="compositionally biased region" description="Polar residues" evidence="2">
    <location>
        <begin position="1533"/>
        <end position="1543"/>
    </location>
</feature>
<feature type="compositionally biased region" description="Basic and acidic residues" evidence="2">
    <location>
        <begin position="556"/>
        <end position="567"/>
    </location>
</feature>
<dbReference type="PROSITE" id="PS51746">
    <property type="entry name" value="PPM_2"/>
    <property type="match status" value="1"/>
</dbReference>
<feature type="region of interest" description="Disordered" evidence="2">
    <location>
        <begin position="1233"/>
        <end position="1307"/>
    </location>
</feature>
<feature type="compositionally biased region" description="Acidic residues" evidence="2">
    <location>
        <begin position="268"/>
        <end position="289"/>
    </location>
</feature>
<feature type="compositionally biased region" description="Basic and acidic residues" evidence="2">
    <location>
        <begin position="1150"/>
        <end position="1211"/>
    </location>
</feature>
<feature type="region of interest" description="Disordered" evidence="2">
    <location>
        <begin position="1593"/>
        <end position="1664"/>
    </location>
</feature>
<feature type="compositionally biased region" description="Polar residues" evidence="2">
    <location>
        <begin position="868"/>
        <end position="879"/>
    </location>
</feature>
<evidence type="ECO:0000259" key="3">
    <source>
        <dbReference type="PROSITE" id="PS51746"/>
    </source>
</evidence>
<feature type="compositionally biased region" description="Acidic residues" evidence="2">
    <location>
        <begin position="424"/>
        <end position="437"/>
    </location>
</feature>
<feature type="region of interest" description="Disordered" evidence="2">
    <location>
        <begin position="340"/>
        <end position="379"/>
    </location>
</feature>
<dbReference type="InterPro" id="IPR001932">
    <property type="entry name" value="PPM-type_phosphatase-like_dom"/>
</dbReference>
<name>A0A2A3EG74_APICC</name>
<feature type="compositionally biased region" description="Basic and acidic residues" evidence="2">
    <location>
        <begin position="1233"/>
        <end position="1298"/>
    </location>
</feature>
<feature type="region of interest" description="Disordered" evidence="2">
    <location>
        <begin position="556"/>
        <end position="575"/>
    </location>
</feature>
<keyword evidence="5" id="KW-1185">Reference proteome</keyword>
<protein>
    <submittedName>
        <fullName evidence="4">Periaxin</fullName>
    </submittedName>
</protein>
<feature type="compositionally biased region" description="Low complexity" evidence="2">
    <location>
        <begin position="1544"/>
        <end position="1559"/>
    </location>
</feature>
<dbReference type="GO" id="GO:0004722">
    <property type="term" value="F:protein serine/threonine phosphatase activity"/>
    <property type="evidence" value="ECO:0007669"/>
    <property type="project" value="InterPro"/>
</dbReference>
<organism evidence="4 5">
    <name type="scientific">Apis cerana cerana</name>
    <name type="common">Oriental honeybee</name>
    <dbReference type="NCBI Taxonomy" id="94128"/>
    <lineage>
        <taxon>Eukaryota</taxon>
        <taxon>Metazoa</taxon>
        <taxon>Ecdysozoa</taxon>
        <taxon>Arthropoda</taxon>
        <taxon>Hexapoda</taxon>
        <taxon>Insecta</taxon>
        <taxon>Pterygota</taxon>
        <taxon>Neoptera</taxon>
        <taxon>Endopterygota</taxon>
        <taxon>Hymenoptera</taxon>
        <taxon>Apocrita</taxon>
        <taxon>Aculeata</taxon>
        <taxon>Apoidea</taxon>
        <taxon>Anthophila</taxon>
        <taxon>Apidae</taxon>
        <taxon>Apis</taxon>
    </lineage>
</organism>
<feature type="region of interest" description="Disordered" evidence="2">
    <location>
        <begin position="162"/>
        <end position="187"/>
    </location>
</feature>
<feature type="region of interest" description="Disordered" evidence="2">
    <location>
        <begin position="404"/>
        <end position="447"/>
    </location>
</feature>
<feature type="compositionally biased region" description="Polar residues" evidence="2">
    <location>
        <begin position="843"/>
        <end position="852"/>
    </location>
</feature>
<feature type="compositionally biased region" description="Polar residues" evidence="2">
    <location>
        <begin position="1560"/>
        <end position="1571"/>
    </location>
</feature>
<accession>A0A2A3EG74</accession>
<gene>
    <name evidence="4" type="ORF">APICC_06156</name>
</gene>
<dbReference type="Pfam" id="PF00481">
    <property type="entry name" value="PP2C"/>
    <property type="match status" value="1"/>
</dbReference>
<dbReference type="SUPFAM" id="SSF81606">
    <property type="entry name" value="PP2C-like"/>
    <property type="match status" value="1"/>
</dbReference>
<dbReference type="Gene3D" id="3.60.40.10">
    <property type="entry name" value="PPM-type phosphatase domain"/>
    <property type="match status" value="1"/>
</dbReference>
<dbReference type="STRING" id="94128.A0A2A3EG74"/>
<feature type="compositionally biased region" description="Polar residues" evidence="2">
    <location>
        <begin position="1690"/>
        <end position="1702"/>
    </location>
</feature>
<feature type="compositionally biased region" description="Basic and acidic residues" evidence="2">
    <location>
        <begin position="404"/>
        <end position="423"/>
    </location>
</feature>
<feature type="domain" description="PPM-type phosphatase" evidence="3">
    <location>
        <begin position="1"/>
        <end position="104"/>
    </location>
</feature>
<dbReference type="CDD" id="cd00143">
    <property type="entry name" value="PP2Cc"/>
    <property type="match status" value="1"/>
</dbReference>
<dbReference type="EMBL" id="KZ288254">
    <property type="protein sequence ID" value="PBC30720.1"/>
    <property type="molecule type" value="Genomic_DNA"/>
</dbReference>
<dbReference type="InterPro" id="IPR036457">
    <property type="entry name" value="PPM-type-like_dom_sf"/>
</dbReference>
<evidence type="ECO:0000256" key="1">
    <source>
        <dbReference type="SAM" id="Coils"/>
    </source>
</evidence>
<feature type="compositionally biased region" description="Low complexity" evidence="2">
    <location>
        <begin position="1605"/>
        <end position="1626"/>
    </location>
</feature>
<dbReference type="OrthoDB" id="416093at2759"/>
<feature type="compositionally biased region" description="Polar residues" evidence="2">
    <location>
        <begin position="1593"/>
        <end position="1604"/>
    </location>
</feature>
<feature type="region of interest" description="Disordered" evidence="2">
    <location>
        <begin position="672"/>
        <end position="710"/>
    </location>
</feature>
<feature type="region of interest" description="Disordered" evidence="2">
    <location>
        <begin position="1141"/>
        <end position="1211"/>
    </location>
</feature>
<feature type="coiled-coil region" evidence="1">
    <location>
        <begin position="464"/>
        <end position="491"/>
    </location>
</feature>
<feature type="region of interest" description="Disordered" evidence="2">
    <location>
        <begin position="760"/>
        <end position="890"/>
    </location>
</feature>